<dbReference type="AlphaFoldDB" id="A0A4V2ZSK4"/>
<dbReference type="OrthoDB" id="1955013at2"/>
<sequence>MKHYTLEQWDRYTGAQLPDEECAAYEAHLSSCEPCFELYMQSLERAAASYPALEDGNGLADAVMSHIEAHAAPSSPASPPIERPQLQVKRWRALAYTRHPAFHYGVAAAITILLMSSGAFQSMMERLTHLEPATLAIEQEQGMDQTQTEQAAGRIPVSYKIMEKTIFVLDSIQPRHDKGGSR</sequence>
<gene>
    <name evidence="2" type="ORF">E1757_26985</name>
</gene>
<keyword evidence="3" id="KW-1185">Reference proteome</keyword>
<protein>
    <recommendedName>
        <fullName evidence="4">Zinc-finger domain-containing protein</fullName>
    </recommendedName>
</protein>
<keyword evidence="1" id="KW-0812">Transmembrane</keyword>
<keyword evidence="1" id="KW-1133">Transmembrane helix</keyword>
<comment type="caution">
    <text evidence="2">The sequence shown here is derived from an EMBL/GenBank/DDBJ whole genome shotgun (WGS) entry which is preliminary data.</text>
</comment>
<dbReference type="EMBL" id="SMRT01000016">
    <property type="protein sequence ID" value="TDF93574.1"/>
    <property type="molecule type" value="Genomic_DNA"/>
</dbReference>
<evidence type="ECO:0000313" key="3">
    <source>
        <dbReference type="Proteomes" id="UP000295636"/>
    </source>
</evidence>
<evidence type="ECO:0000256" key="1">
    <source>
        <dbReference type="SAM" id="Phobius"/>
    </source>
</evidence>
<dbReference type="Proteomes" id="UP000295636">
    <property type="component" value="Unassembled WGS sequence"/>
</dbReference>
<keyword evidence="1" id="KW-0472">Membrane</keyword>
<organism evidence="2 3">
    <name type="scientific">Paenibacillus piri</name>
    <dbReference type="NCBI Taxonomy" id="2547395"/>
    <lineage>
        <taxon>Bacteria</taxon>
        <taxon>Bacillati</taxon>
        <taxon>Bacillota</taxon>
        <taxon>Bacilli</taxon>
        <taxon>Bacillales</taxon>
        <taxon>Paenibacillaceae</taxon>
        <taxon>Paenibacillus</taxon>
    </lineage>
</organism>
<evidence type="ECO:0008006" key="4">
    <source>
        <dbReference type="Google" id="ProtNLM"/>
    </source>
</evidence>
<accession>A0A4V2ZSK4</accession>
<feature type="transmembrane region" description="Helical" evidence="1">
    <location>
        <begin position="101"/>
        <end position="120"/>
    </location>
</feature>
<dbReference type="RefSeq" id="WP_133234060.1">
    <property type="nucleotide sequence ID" value="NZ_SMRT01000016.1"/>
</dbReference>
<proteinExistence type="predicted"/>
<evidence type="ECO:0000313" key="2">
    <source>
        <dbReference type="EMBL" id="TDF93574.1"/>
    </source>
</evidence>
<name>A0A4V2ZSK4_9BACL</name>
<reference evidence="2 3" key="1">
    <citation type="submission" date="2019-03" db="EMBL/GenBank/DDBJ databases">
        <title>This is whole genome sequence of Paenibacillus sp MS74 strain.</title>
        <authorList>
            <person name="Trinh H.N."/>
        </authorList>
    </citation>
    <scope>NUCLEOTIDE SEQUENCE [LARGE SCALE GENOMIC DNA]</scope>
    <source>
        <strain evidence="2 3">MS74</strain>
    </source>
</reference>